<gene>
    <name evidence="1" type="ORF">ACWI_32330</name>
</gene>
<accession>A0A1F2PEA2</accession>
<dbReference type="RefSeq" id="WP_070372483.1">
    <property type="nucleotide sequence ID" value="NZ_LKEU01000042.1"/>
</dbReference>
<name>A0A1F2PEA2_9FIRM</name>
<comment type="caution">
    <text evidence="1">The sequence shown here is derived from an EMBL/GenBank/DDBJ whole genome shotgun (WGS) entry which is preliminary data.</text>
</comment>
<dbReference type="AlphaFoldDB" id="A0A1F2PEA2"/>
<protein>
    <submittedName>
        <fullName evidence="1">Alcohol acetyltransferase</fullName>
    </submittedName>
</protein>
<keyword evidence="1" id="KW-0808">Transferase</keyword>
<dbReference type="GO" id="GO:0016740">
    <property type="term" value="F:transferase activity"/>
    <property type="evidence" value="ECO:0007669"/>
    <property type="project" value="UniProtKB-KW"/>
</dbReference>
<dbReference type="EMBL" id="LKEU01000042">
    <property type="protein sequence ID" value="OFV69375.1"/>
    <property type="molecule type" value="Genomic_DNA"/>
</dbReference>
<evidence type="ECO:0000313" key="2">
    <source>
        <dbReference type="Proteomes" id="UP000176244"/>
    </source>
</evidence>
<dbReference type="STRING" id="52694.ACWI_32330"/>
<sequence>MEEKNSKKSFYSLDNAGVLYTAIASSRITTVYRMTVELSEEIQPVTLQKALEQIIHRFPYFQVTLKRGFFWYYYEHTEAIPRVEEETYYPCKTMRQRQGKTFPFRVLYYKKYLHVEFNHSICDGSGGLAFLQTLIIEYFKLCKEIFPRNLGKAMDIDTDVDPGEFEDSFKVYYEENVPPPPGSKKVFHFPFELLDKGEYLLLTGFVPVAPLLTLAKSHGCTLTQFILALYFESIQEYIMELPISEKKKRRQRIAINVPVDLRKMFPSITLRNFFISLNPEIDLALGYYTRAEIIEQIKGYMGLYMNRKHINRYISRNVRNEQLIFLRIIPLWVKKLLMPLVYKRYGERGYTSGLSNLGVVTVPEELRPYVKSFEVFPSPSAESRLKMVTVSYENRLALCFGKTTGETVIEKIFFGKIRQLGIPVKIETNKR</sequence>
<reference evidence="1 2" key="1">
    <citation type="submission" date="2015-09" db="EMBL/GenBank/DDBJ databases">
        <title>Genome sequence of Acetobacterium wieringae DSM 1911.</title>
        <authorList>
            <person name="Poehlein A."/>
            <person name="Bengelsdorf F.R."/>
            <person name="Schiel-Bengelsdorf B."/>
            <person name="Duerre P."/>
            <person name="Daniel R."/>
        </authorList>
    </citation>
    <scope>NUCLEOTIDE SEQUENCE [LARGE SCALE GENOMIC DNA]</scope>
    <source>
        <strain evidence="1 2">DSM 1911</strain>
    </source>
</reference>
<dbReference type="OrthoDB" id="4876345at2"/>
<organism evidence="1 2">
    <name type="scientific">Acetobacterium wieringae</name>
    <dbReference type="NCBI Taxonomy" id="52694"/>
    <lineage>
        <taxon>Bacteria</taxon>
        <taxon>Bacillati</taxon>
        <taxon>Bacillota</taxon>
        <taxon>Clostridia</taxon>
        <taxon>Eubacteriales</taxon>
        <taxon>Eubacteriaceae</taxon>
        <taxon>Acetobacterium</taxon>
    </lineage>
</organism>
<dbReference type="Proteomes" id="UP000176244">
    <property type="component" value="Unassembled WGS sequence"/>
</dbReference>
<evidence type="ECO:0000313" key="1">
    <source>
        <dbReference type="EMBL" id="OFV69375.1"/>
    </source>
</evidence>
<proteinExistence type="predicted"/>